<proteinExistence type="predicted"/>
<accession>A0A3B0JH96</accession>
<sequence>MSVRQLFADCFLHLGQKVLYQSKNKEQSYFVRVLKTQPDKLHEVGDGKFIGEMLFLEVNVFDVLQPTIGDIFVINDRKYKVHSPPLRDNSGIVWNIECTVFWKKDT</sequence>
<dbReference type="EMBL" id="OUNF01000102">
    <property type="protein sequence ID" value="SPP33884.1"/>
    <property type="molecule type" value="Genomic_DNA"/>
</dbReference>
<evidence type="ECO:0008006" key="2">
    <source>
        <dbReference type="Google" id="ProtNLM"/>
    </source>
</evidence>
<dbReference type="Pfam" id="PF05354">
    <property type="entry name" value="Phage_attach"/>
    <property type="match status" value="1"/>
</dbReference>
<dbReference type="GO" id="GO:0019068">
    <property type="term" value="P:virion assembly"/>
    <property type="evidence" value="ECO:0007669"/>
    <property type="project" value="InterPro"/>
</dbReference>
<protein>
    <recommendedName>
        <fullName evidence="2">Phage related protein</fullName>
    </recommendedName>
</protein>
<name>A0A3B0JH96_9RICK</name>
<organism evidence="1">
    <name type="scientific">Wolbachia endosymbiont of Aleurodicus floccissimus</name>
    <dbReference type="NCBI Taxonomy" id="2152762"/>
    <lineage>
        <taxon>Bacteria</taxon>
        <taxon>Pseudomonadati</taxon>
        <taxon>Pseudomonadota</taxon>
        <taxon>Alphaproteobacteria</taxon>
        <taxon>Rickettsiales</taxon>
        <taxon>Anaplasmataceae</taxon>
        <taxon>Wolbachieae</taxon>
        <taxon>Wolbachia</taxon>
    </lineage>
</organism>
<dbReference type="AlphaFoldDB" id="A0A3B0JH96"/>
<gene>
    <name evidence="1" type="ORF">WBAF_0423</name>
</gene>
<evidence type="ECO:0000313" key="1">
    <source>
        <dbReference type="EMBL" id="SPP33884.1"/>
    </source>
</evidence>
<reference evidence="1" key="1">
    <citation type="submission" date="2018-04" db="EMBL/GenBank/DDBJ databases">
        <authorList>
            <person name="Go L.Y."/>
            <person name="Mitchell J.A."/>
        </authorList>
    </citation>
    <scope>NUCLEOTIDE SEQUENCE</scope>
    <source>
        <strain evidence="1">WBAF</strain>
    </source>
</reference>
<dbReference type="InterPro" id="IPR008018">
    <property type="entry name" value="Phage_tail_attach_FII"/>
</dbReference>